<evidence type="ECO:0000256" key="1">
    <source>
        <dbReference type="ARBA" id="ARBA00022741"/>
    </source>
</evidence>
<keyword evidence="4 9" id="KW-0067">ATP-binding</keyword>
<dbReference type="GO" id="GO:0003677">
    <property type="term" value="F:DNA binding"/>
    <property type="evidence" value="ECO:0007669"/>
    <property type="project" value="UniProtKB-KW"/>
</dbReference>
<evidence type="ECO:0000256" key="3">
    <source>
        <dbReference type="ARBA" id="ARBA00022806"/>
    </source>
</evidence>
<keyword evidence="2" id="KW-0378">Hydrolase</keyword>
<dbReference type="GO" id="GO:0005524">
    <property type="term" value="F:ATP binding"/>
    <property type="evidence" value="ECO:0007669"/>
    <property type="project" value="UniProtKB-KW"/>
</dbReference>
<evidence type="ECO:0000313" key="9">
    <source>
        <dbReference type="EMBL" id="RFP82842.1"/>
    </source>
</evidence>
<dbReference type="InterPro" id="IPR027417">
    <property type="entry name" value="P-loop_NTPase"/>
</dbReference>
<dbReference type="GO" id="GO:0016787">
    <property type="term" value="F:hydrolase activity"/>
    <property type="evidence" value="ECO:0007669"/>
    <property type="project" value="UniProtKB-KW"/>
</dbReference>
<protein>
    <submittedName>
        <fullName evidence="9">ATP-binding protein</fullName>
    </submittedName>
</protein>
<evidence type="ECO:0000259" key="7">
    <source>
        <dbReference type="Pfam" id="PF01935"/>
    </source>
</evidence>
<proteinExistence type="predicted"/>
<feature type="domain" description="Helicase HerA central" evidence="7">
    <location>
        <begin position="155"/>
        <end position="268"/>
    </location>
</feature>
<dbReference type="InterPro" id="IPR033186">
    <property type="entry name" value="HerA_C"/>
</dbReference>
<keyword evidence="10" id="KW-1185">Reference proteome</keyword>
<keyword evidence="5" id="KW-0238">DNA-binding</keyword>
<reference evidence="9 10" key="1">
    <citation type="submission" date="2018-08" db="EMBL/GenBank/DDBJ databases">
        <title>Hydrogenophaga sp. LA-38 isolated from sludge.</title>
        <authorList>
            <person name="Im W.-T."/>
        </authorList>
    </citation>
    <scope>NUCLEOTIDE SEQUENCE [LARGE SCALE GENOMIC DNA]</scope>
    <source>
        <strain evidence="9 10">LA-38</strain>
    </source>
</reference>
<dbReference type="PANTHER" id="PTHR42957:SF1">
    <property type="entry name" value="HELICASE MJ1565-RELATED"/>
    <property type="match status" value="1"/>
</dbReference>
<dbReference type="InterPro" id="IPR008571">
    <property type="entry name" value="HerA-like"/>
</dbReference>
<evidence type="ECO:0000256" key="6">
    <source>
        <dbReference type="ARBA" id="ARBA00023235"/>
    </source>
</evidence>
<dbReference type="SUPFAM" id="SSF52540">
    <property type="entry name" value="P-loop containing nucleoside triphosphate hydrolases"/>
    <property type="match status" value="1"/>
</dbReference>
<organism evidence="9 10">
    <name type="scientific">Hydrogenophaga borbori</name>
    <dbReference type="NCBI Taxonomy" id="2294117"/>
    <lineage>
        <taxon>Bacteria</taxon>
        <taxon>Pseudomonadati</taxon>
        <taxon>Pseudomonadota</taxon>
        <taxon>Betaproteobacteria</taxon>
        <taxon>Burkholderiales</taxon>
        <taxon>Comamonadaceae</taxon>
        <taxon>Hydrogenophaga</taxon>
    </lineage>
</organism>
<dbReference type="AlphaFoldDB" id="A0A372EQM6"/>
<dbReference type="RefSeq" id="WP_116957511.1">
    <property type="nucleotide sequence ID" value="NZ_QVLS01000001.1"/>
</dbReference>
<dbReference type="GO" id="GO:0004386">
    <property type="term" value="F:helicase activity"/>
    <property type="evidence" value="ECO:0007669"/>
    <property type="project" value="UniProtKB-KW"/>
</dbReference>
<dbReference type="Pfam" id="PF01935">
    <property type="entry name" value="DUF87"/>
    <property type="match status" value="1"/>
</dbReference>
<dbReference type="EMBL" id="QVLS01000001">
    <property type="protein sequence ID" value="RFP82842.1"/>
    <property type="molecule type" value="Genomic_DNA"/>
</dbReference>
<evidence type="ECO:0000256" key="5">
    <source>
        <dbReference type="ARBA" id="ARBA00023125"/>
    </source>
</evidence>
<sequence length="567" mass="61664">MSGLVVSPFDRQRYVGSVCTVLPATVEVNLPFAPRPGSTLMAGYPLQRGQVGEFVVIEGEEHAVLGRLVETKLPERDRLTVEPTHERDARPNPVGVVQLLTAVDLETGIPLRGIPISPRIGQHIFSAHPLVVKQIVEAGTTPEAKRINLARFPHARDTLVSLSPSQLLGRHCAVLGATGGGKSWTLAVLVEEIARLGGKAILFDATGEFQTQVDPRITHVHLGGRKVDQNDPRRFLSFPYWELTESDLFVLLRPSPGVQAPKLKEALRSLKIAQLVPGLAANGLIRKTGTPRHPFEAACVQHGLALRRPGTYFDIEQLSNQIWEECVWPSGFNAAQAGNWGGTNANEQSACATLMSRVESELASPNLECLFAPAGLEPLPSVVEAFLADPAQRVLRINLEFLSFEHNAREVVANAVGRHLLGLARQGRFMANPIVTLLDEAHQFLDKSVGDELSRTDLDAFGLIAKEGRKYSLTCVLATQRPRDIPEDVLSQMGMFIVHRLINERDRNVVEKACGDLDASAAAFLPTLGQGEALVVGANSAMPLPVAINRPARPPSSRSADYENLWG</sequence>
<dbReference type="InterPro" id="IPR002789">
    <property type="entry name" value="HerA_central"/>
</dbReference>
<evidence type="ECO:0000313" key="10">
    <source>
        <dbReference type="Proteomes" id="UP000261931"/>
    </source>
</evidence>
<gene>
    <name evidence="9" type="ORF">DY262_03210</name>
</gene>
<dbReference type="Proteomes" id="UP000261931">
    <property type="component" value="Unassembled WGS sequence"/>
</dbReference>
<name>A0A372EQM6_9BURK</name>
<dbReference type="Gene3D" id="3.40.50.300">
    <property type="entry name" value="P-loop containing nucleotide triphosphate hydrolases"/>
    <property type="match status" value="2"/>
</dbReference>
<dbReference type="PANTHER" id="PTHR42957">
    <property type="entry name" value="HELICASE MJ1565-RELATED"/>
    <property type="match status" value="1"/>
</dbReference>
<accession>A0A372EQM6</accession>
<evidence type="ECO:0000259" key="8">
    <source>
        <dbReference type="Pfam" id="PF05872"/>
    </source>
</evidence>
<dbReference type="Pfam" id="PF05872">
    <property type="entry name" value="HerA_C"/>
    <property type="match status" value="1"/>
</dbReference>
<keyword evidence="3" id="KW-0347">Helicase</keyword>
<comment type="caution">
    <text evidence="9">The sequence shown here is derived from an EMBL/GenBank/DDBJ whole genome shotgun (WGS) entry which is preliminary data.</text>
</comment>
<keyword evidence="6" id="KW-0413">Isomerase</keyword>
<evidence type="ECO:0000256" key="2">
    <source>
        <dbReference type="ARBA" id="ARBA00022801"/>
    </source>
</evidence>
<evidence type="ECO:0000256" key="4">
    <source>
        <dbReference type="ARBA" id="ARBA00022840"/>
    </source>
</evidence>
<keyword evidence="1" id="KW-0547">Nucleotide-binding</keyword>
<feature type="domain" description="Helicase HerA-like C-terminal" evidence="8">
    <location>
        <begin position="435"/>
        <end position="558"/>
    </location>
</feature>